<dbReference type="InterPro" id="IPR009056">
    <property type="entry name" value="Cyt_c-like_dom"/>
</dbReference>
<evidence type="ECO:0000256" key="5">
    <source>
        <dbReference type="ARBA" id="ARBA00023004"/>
    </source>
</evidence>
<dbReference type="PANTHER" id="PTHR38439">
    <property type="entry name" value="AURACYANIN-B"/>
    <property type="match status" value="1"/>
</dbReference>
<dbReference type="PANTHER" id="PTHR38439:SF2">
    <property type="entry name" value="OUTER MEMBRANE PROTEIN H.8"/>
    <property type="match status" value="1"/>
</dbReference>
<dbReference type="GO" id="GO:0005507">
    <property type="term" value="F:copper ion binding"/>
    <property type="evidence" value="ECO:0007669"/>
    <property type="project" value="InterPro"/>
</dbReference>
<dbReference type="Pfam" id="PF13442">
    <property type="entry name" value="Cytochrome_CBB3"/>
    <property type="match status" value="1"/>
</dbReference>
<keyword evidence="6" id="KW-0186">Copper</keyword>
<name>A0A6J4UYW3_9BACT</name>
<dbReference type="InterPro" id="IPR028871">
    <property type="entry name" value="BlueCu_1_BS"/>
</dbReference>
<dbReference type="InterPro" id="IPR036909">
    <property type="entry name" value="Cyt_c-like_dom_sf"/>
</dbReference>
<evidence type="ECO:0000256" key="8">
    <source>
        <dbReference type="SAM" id="MobiDB-lite"/>
    </source>
</evidence>
<accession>A0A6J4UYW3</accession>
<dbReference type="AlphaFoldDB" id="A0A6J4UYW3"/>
<dbReference type="Gene3D" id="2.60.40.420">
    <property type="entry name" value="Cupredoxins - blue copper proteins"/>
    <property type="match status" value="2"/>
</dbReference>
<keyword evidence="5 7" id="KW-0408">Iron</keyword>
<proteinExistence type="predicted"/>
<dbReference type="InterPro" id="IPR000923">
    <property type="entry name" value="BlueCu_1"/>
</dbReference>
<feature type="region of interest" description="Disordered" evidence="8">
    <location>
        <begin position="312"/>
        <end position="333"/>
    </location>
</feature>
<feature type="transmembrane region" description="Helical" evidence="9">
    <location>
        <begin position="7"/>
        <end position="27"/>
    </location>
</feature>
<evidence type="ECO:0000256" key="4">
    <source>
        <dbReference type="ARBA" id="ARBA00022982"/>
    </source>
</evidence>
<organism evidence="11">
    <name type="scientific">uncultured Thermomicrobiales bacterium</name>
    <dbReference type="NCBI Taxonomy" id="1645740"/>
    <lineage>
        <taxon>Bacteria</taxon>
        <taxon>Pseudomonadati</taxon>
        <taxon>Thermomicrobiota</taxon>
        <taxon>Thermomicrobia</taxon>
        <taxon>Thermomicrobiales</taxon>
        <taxon>environmental samples</taxon>
    </lineage>
</organism>
<dbReference type="SUPFAM" id="SSF46626">
    <property type="entry name" value="Cytochrome c"/>
    <property type="match status" value="1"/>
</dbReference>
<keyword evidence="4" id="KW-0249">Electron transport</keyword>
<gene>
    <name evidence="11" type="ORF">AVDCRST_MAG19-2099</name>
</gene>
<dbReference type="InterPro" id="IPR008972">
    <property type="entry name" value="Cupredoxin"/>
</dbReference>
<keyword evidence="9" id="KW-1133">Transmembrane helix</keyword>
<dbReference type="GO" id="GO:0009055">
    <property type="term" value="F:electron transfer activity"/>
    <property type="evidence" value="ECO:0007669"/>
    <property type="project" value="InterPro"/>
</dbReference>
<evidence type="ECO:0000256" key="1">
    <source>
        <dbReference type="ARBA" id="ARBA00022448"/>
    </source>
</evidence>
<keyword evidence="1" id="KW-0813">Transport</keyword>
<evidence type="ECO:0000256" key="6">
    <source>
        <dbReference type="ARBA" id="ARBA00023008"/>
    </source>
</evidence>
<evidence type="ECO:0000259" key="10">
    <source>
        <dbReference type="PROSITE" id="PS51007"/>
    </source>
</evidence>
<dbReference type="GO" id="GO:0020037">
    <property type="term" value="F:heme binding"/>
    <property type="evidence" value="ECO:0007669"/>
    <property type="project" value="InterPro"/>
</dbReference>
<protein>
    <recommendedName>
        <fullName evidence="10">Cytochrome c domain-containing protein</fullName>
    </recommendedName>
</protein>
<keyword evidence="2 7" id="KW-0349">Heme</keyword>
<keyword evidence="9" id="KW-0472">Membrane</keyword>
<dbReference type="SUPFAM" id="SSF49503">
    <property type="entry name" value="Cupredoxins"/>
    <property type="match status" value="2"/>
</dbReference>
<evidence type="ECO:0000256" key="7">
    <source>
        <dbReference type="PROSITE-ProRule" id="PRU00433"/>
    </source>
</evidence>
<keyword evidence="3 7" id="KW-0479">Metal-binding</keyword>
<reference evidence="11" key="1">
    <citation type="submission" date="2020-02" db="EMBL/GenBank/DDBJ databases">
        <authorList>
            <person name="Meier V. D."/>
        </authorList>
    </citation>
    <scope>NUCLEOTIDE SEQUENCE</scope>
    <source>
        <strain evidence="11">AVDCRST_MAG19</strain>
    </source>
</reference>
<evidence type="ECO:0000256" key="9">
    <source>
        <dbReference type="SAM" id="Phobius"/>
    </source>
</evidence>
<dbReference type="InterPro" id="IPR050845">
    <property type="entry name" value="Cu-binding_ET"/>
</dbReference>
<feature type="domain" description="Cytochrome c" evidence="10">
    <location>
        <begin position="43"/>
        <end position="147"/>
    </location>
</feature>
<sequence length="432" mass="43906">MGAVQKLATVVIVGLVALASVLVVYLADEPNRRAAEAAEQEEVAVERGISTYLNNCVTCHGPGGEGLTAQDGRIGLPLGGNTRQARAAQEVNQSQDPIERQQRYDLIVETLHQGRNAMPAFGRGAEGGAVLNDEEIHELATMIQHVDWDLVYNDVIAANDGVYPPAPPTTPAAAAAQAPAGAAAAPAAPPAGAPPADGAAAQAPAAPAATLEGYDIGWRLNGQDSAAENLTLTVAPGSTISLPNVGASLHNFAVDDLGVSVDMPVGQTVEATIPADAPAGQYEFYCNVPGHKALMNGILVIDSAAAPPAAAQAPAGATPAEGTPAPAGAPPAEQAAVPTLEGYDIGWRFEGQDSASADVTITVAPGAKIPLLNAGVSPHNFAVDAFDNMVVDMPIGQTVEATIPADAAPGEYEFYCNVPGHKALMTGTLIVQ</sequence>
<dbReference type="PROSITE" id="PS51007">
    <property type="entry name" value="CYTC"/>
    <property type="match status" value="1"/>
</dbReference>
<feature type="region of interest" description="Disordered" evidence="8">
    <location>
        <begin position="184"/>
        <end position="204"/>
    </location>
</feature>
<dbReference type="EMBL" id="CADCWL010000094">
    <property type="protein sequence ID" value="CAA9564331.1"/>
    <property type="molecule type" value="Genomic_DNA"/>
</dbReference>
<dbReference type="Gene3D" id="1.10.760.10">
    <property type="entry name" value="Cytochrome c-like domain"/>
    <property type="match status" value="1"/>
</dbReference>
<keyword evidence="9" id="KW-0812">Transmembrane</keyword>
<evidence type="ECO:0000313" key="11">
    <source>
        <dbReference type="EMBL" id="CAA9564331.1"/>
    </source>
</evidence>
<feature type="compositionally biased region" description="Low complexity" evidence="8">
    <location>
        <begin position="194"/>
        <end position="204"/>
    </location>
</feature>
<dbReference type="PROSITE" id="PS00196">
    <property type="entry name" value="COPPER_BLUE"/>
    <property type="match status" value="2"/>
</dbReference>
<evidence type="ECO:0000256" key="2">
    <source>
        <dbReference type="ARBA" id="ARBA00022617"/>
    </source>
</evidence>
<dbReference type="Pfam" id="PF00127">
    <property type="entry name" value="Copper-bind"/>
    <property type="match status" value="1"/>
</dbReference>
<evidence type="ECO:0000256" key="3">
    <source>
        <dbReference type="ARBA" id="ARBA00022723"/>
    </source>
</evidence>